<dbReference type="InterPro" id="IPR008969">
    <property type="entry name" value="CarboxyPept-like_regulatory"/>
</dbReference>
<proteinExistence type="predicted"/>
<dbReference type="SUPFAM" id="SSF49464">
    <property type="entry name" value="Carboxypeptidase regulatory domain-like"/>
    <property type="match status" value="1"/>
</dbReference>
<dbReference type="EMBL" id="MBUA01000001">
    <property type="protein sequence ID" value="MBC6489641.1"/>
    <property type="molecule type" value="Genomic_DNA"/>
</dbReference>
<keyword evidence="2" id="KW-1185">Reference proteome</keyword>
<evidence type="ECO:0008006" key="3">
    <source>
        <dbReference type="Google" id="ProtNLM"/>
    </source>
</evidence>
<gene>
    <name evidence="1" type="ORF">BC349_01570</name>
</gene>
<reference evidence="1 2" key="1">
    <citation type="submission" date="2016-07" db="EMBL/GenBank/DDBJ databases">
        <title>Genome analysis of Flavihumibacter stibioxidans YS-17.</title>
        <authorList>
            <person name="Shi K."/>
            <person name="Han Y."/>
            <person name="Wang G."/>
        </authorList>
    </citation>
    <scope>NUCLEOTIDE SEQUENCE [LARGE SCALE GENOMIC DNA]</scope>
    <source>
        <strain evidence="1 2">YS-17</strain>
    </source>
</reference>
<dbReference type="Proteomes" id="UP000765802">
    <property type="component" value="Unassembled WGS sequence"/>
</dbReference>
<name>A0ABR7M405_9BACT</name>
<evidence type="ECO:0000313" key="1">
    <source>
        <dbReference type="EMBL" id="MBC6489641.1"/>
    </source>
</evidence>
<protein>
    <recommendedName>
        <fullName evidence="3">Carboxypeptidase-like regulatory domain-containing protein</fullName>
    </recommendedName>
</protein>
<evidence type="ECO:0000313" key="2">
    <source>
        <dbReference type="Proteomes" id="UP000765802"/>
    </source>
</evidence>
<organism evidence="1 2">
    <name type="scientific">Flavihumibacter stibioxidans</name>
    <dbReference type="NCBI Taxonomy" id="1834163"/>
    <lineage>
        <taxon>Bacteria</taxon>
        <taxon>Pseudomonadati</taxon>
        <taxon>Bacteroidota</taxon>
        <taxon>Chitinophagia</taxon>
        <taxon>Chitinophagales</taxon>
        <taxon>Chitinophagaceae</taxon>
        <taxon>Flavihumibacter</taxon>
    </lineage>
</organism>
<dbReference type="Pfam" id="PF18939">
    <property type="entry name" value="DUF5686"/>
    <property type="match status" value="1"/>
</dbReference>
<comment type="caution">
    <text evidence="1">The sequence shown here is derived from an EMBL/GenBank/DDBJ whole genome shotgun (WGS) entry which is preliminary data.</text>
</comment>
<dbReference type="Pfam" id="PF13715">
    <property type="entry name" value="CarbopepD_reg_2"/>
    <property type="match status" value="1"/>
</dbReference>
<dbReference type="InterPro" id="IPR043741">
    <property type="entry name" value="DUF5686"/>
</dbReference>
<dbReference type="Gene3D" id="2.60.40.1120">
    <property type="entry name" value="Carboxypeptidase-like, regulatory domain"/>
    <property type="match status" value="1"/>
</dbReference>
<sequence length="827" mass="95354">MNAAAAFSQNGFIISGKITEEGTNKPMQNATIHLKGSSYSTLSKIDGSFRLHITDWYDSLEITSVGFEHFTIALQKGNTSGIAVNMKPKANALQEVVIGVTKKPGKSFMEKVIDHKANNNPSRFRSYSYQRYTRNELDIDHIDYEKAKGSGLKSLMLKTYSKLDSNAKDDKDLPIYFAERLANSYHSVSPNIDRENIIAKKNLGLKTDNLLSKLDKFYFFFNVYDDWLPIFDQTYVSPLNSNAFSYYKYFEGSTMLSDNGDTLQQIRFTPLHAYERAFSGTLWINTKTLAVETVDMHLSKTANLNFVNDINYSQDYKQVYDSASDKLVYMPYKFTSEVKFESGLALLGLPVPEDKNGMKFIIKNTTVTDKIQLNTSEPSVVLSSLIKKEQTTNWDKSEMFWVQNRPDSLTIHEKNIYKMVDSLKENNRFQRDVKLIAFAGTGYWDFGKYVRIGPYSSFVSRNPIEGWRFRTGFWTMPGISKKINLYGYGAYGTKDQKLKGMLGLKYVWNEARWTKTSISYGSDYDFIIDQDDELDKDNIVNSLFRKNIPFTRMYVKQALLKHEQYLSPNFTAKASLTYKELNPVFDFQYRPINPSIDKPYDSVFAKRLPVAEASIGIRYAHKERTTILNYDNIRLGTFSPILYANYTYGFEQGKAQFEYHKINIGMEQRLRLPPKMMLYYKLEAGKVFGTIPYLLLNVPAGNEYYVASKYQFNTMAPYEFAADKYVSLHTRLYLGGTLFDKVPLLRKLGWRERLSFNSYWGNMSKANVDYNKSSNFNLVGKAPFMEASVGIENIFHVMSIEYYRRLNYLNNPYAKKDGIYVGVTLMF</sequence>
<accession>A0ABR7M405</accession>